<dbReference type="Proteomes" id="UP000229497">
    <property type="component" value="Unassembled WGS sequence"/>
</dbReference>
<dbReference type="EMBL" id="PCVK01000022">
    <property type="protein sequence ID" value="PIQ71926.1"/>
    <property type="molecule type" value="Genomic_DNA"/>
</dbReference>
<dbReference type="Pfam" id="PF11104">
    <property type="entry name" value="PilM_2"/>
    <property type="match status" value="1"/>
</dbReference>
<proteinExistence type="predicted"/>
<dbReference type="PANTHER" id="PTHR32432">
    <property type="entry name" value="CELL DIVISION PROTEIN FTSA-RELATED"/>
    <property type="match status" value="1"/>
</dbReference>
<dbReference type="PANTHER" id="PTHR32432:SF3">
    <property type="entry name" value="ETHANOLAMINE UTILIZATION PROTEIN EUTJ"/>
    <property type="match status" value="1"/>
</dbReference>
<reference evidence="1 2" key="1">
    <citation type="submission" date="2017-09" db="EMBL/GenBank/DDBJ databases">
        <title>Depth-based differentiation of microbial function through sediment-hosted aquifers and enrichment of novel symbionts in the deep terrestrial subsurface.</title>
        <authorList>
            <person name="Probst A.J."/>
            <person name="Ladd B."/>
            <person name="Jarett J.K."/>
            <person name="Geller-Mcgrath D.E."/>
            <person name="Sieber C.M."/>
            <person name="Emerson J.B."/>
            <person name="Anantharaman K."/>
            <person name="Thomas B.C."/>
            <person name="Malmstrom R."/>
            <person name="Stieglmeier M."/>
            <person name="Klingl A."/>
            <person name="Woyke T."/>
            <person name="Ryan C.M."/>
            <person name="Banfield J.F."/>
        </authorList>
    </citation>
    <scope>NUCLEOTIDE SEQUENCE [LARGE SCALE GENOMIC DNA]</scope>
    <source>
        <strain evidence="1">CG11_big_fil_rev_8_21_14_0_20_37_16</strain>
    </source>
</reference>
<evidence type="ECO:0008006" key="3">
    <source>
        <dbReference type="Google" id="ProtNLM"/>
    </source>
</evidence>
<dbReference type="SUPFAM" id="SSF53067">
    <property type="entry name" value="Actin-like ATPase domain"/>
    <property type="match status" value="1"/>
</dbReference>
<dbReference type="InterPro" id="IPR043129">
    <property type="entry name" value="ATPase_NBD"/>
</dbReference>
<comment type="caution">
    <text evidence="1">The sequence shown here is derived from an EMBL/GenBank/DDBJ whole genome shotgun (WGS) entry which is preliminary data.</text>
</comment>
<organism evidence="1 2">
    <name type="scientific">Candidatus Roizmanbacteria bacterium CG11_big_fil_rev_8_21_14_0_20_37_16</name>
    <dbReference type="NCBI Taxonomy" id="1974857"/>
    <lineage>
        <taxon>Bacteria</taxon>
        <taxon>Candidatus Roizmaniibacteriota</taxon>
    </lineage>
</organism>
<dbReference type="Gene3D" id="3.30.1490.300">
    <property type="match status" value="1"/>
</dbReference>
<gene>
    <name evidence="1" type="ORF">COV87_00675</name>
</gene>
<sequence length="342" mass="38493">MTDTAFGIDIGEKFTRLADATAKSNKIELTALAEELTVANYFSDETDKTMELEAEIISKMAKDLKIIKKSVHVIIPDSYCFAQVMEFAKLNQKELLSAVRYQADQFIPLPIDEVVLDLEIVKENNITKKNTILVVATPKLLVNKLEKTLELAGYSPESLESELSAVTRYFSEVSPYNEAQPSTYLVLNFGFSTTSIYLISMPGGILSELRIVRTGYDLFIKELKFNLELQDNKAMEVLESIGFEKNGTYDLATFAGPLLRDLVGEINKFVYVAKDKYELPVKKIILCNFDNRLHSFDKKLSELLQLPVESLLMRDTLVNNPISQSFSTKMSSFIGSISANIR</sequence>
<dbReference type="AlphaFoldDB" id="A0A2H0KL28"/>
<protein>
    <recommendedName>
        <fullName evidence="3">SHS2 domain-containing protein</fullName>
    </recommendedName>
</protein>
<dbReference type="InterPro" id="IPR005883">
    <property type="entry name" value="PilM"/>
</dbReference>
<name>A0A2H0KL28_9BACT</name>
<dbReference type="Gene3D" id="3.30.420.40">
    <property type="match status" value="2"/>
</dbReference>
<evidence type="ECO:0000313" key="2">
    <source>
        <dbReference type="Proteomes" id="UP000229497"/>
    </source>
</evidence>
<dbReference type="InterPro" id="IPR050696">
    <property type="entry name" value="FtsA/MreB"/>
</dbReference>
<evidence type="ECO:0000313" key="1">
    <source>
        <dbReference type="EMBL" id="PIQ71926.1"/>
    </source>
</evidence>
<accession>A0A2H0KL28</accession>